<evidence type="ECO:0000256" key="3">
    <source>
        <dbReference type="RuleBase" id="RU000524"/>
    </source>
</evidence>
<reference evidence="4" key="1">
    <citation type="submission" date="2019-08" db="EMBL/GenBank/DDBJ databases">
        <title>Genomic characterization of a novel candidate phylum (ARYD3) from a high temperature, high salinity tertiary oil reservoir in north central Oklahoma, USA.</title>
        <authorList>
            <person name="Youssef N.H."/>
            <person name="Yadav A."/>
            <person name="Elshahed M.S."/>
        </authorList>
    </citation>
    <scope>NUCLEOTIDE SEQUENCE [LARGE SCALE GENOMIC DNA]</scope>
    <source>
        <strain evidence="4">ARYD3</strain>
    </source>
</reference>
<dbReference type="CDD" id="cd04496">
    <property type="entry name" value="SSB_OBF"/>
    <property type="match status" value="1"/>
</dbReference>
<dbReference type="PIRSF" id="PIRSF002070">
    <property type="entry name" value="SSB"/>
    <property type="match status" value="1"/>
</dbReference>
<dbReference type="GO" id="GO:0003697">
    <property type="term" value="F:single-stranded DNA binding"/>
    <property type="evidence" value="ECO:0007669"/>
    <property type="project" value="InterPro"/>
</dbReference>
<evidence type="ECO:0000313" key="4">
    <source>
        <dbReference type="EMBL" id="TYB31511.1"/>
    </source>
</evidence>
<dbReference type="GO" id="GO:0006260">
    <property type="term" value="P:DNA replication"/>
    <property type="evidence" value="ECO:0007669"/>
    <property type="project" value="InterPro"/>
</dbReference>
<dbReference type="PANTHER" id="PTHR10302:SF27">
    <property type="entry name" value="SINGLE-STRANDED DNA-BINDING PROTEIN"/>
    <property type="match status" value="1"/>
</dbReference>
<keyword evidence="1 2" id="KW-0238">DNA-binding</keyword>
<dbReference type="EMBL" id="VSIX01000033">
    <property type="protein sequence ID" value="TYB31511.1"/>
    <property type="molecule type" value="Genomic_DNA"/>
</dbReference>
<comment type="caution">
    <text evidence="4">The sequence shown here is derived from an EMBL/GenBank/DDBJ whole genome shotgun (WGS) entry which is preliminary data.</text>
</comment>
<keyword evidence="5" id="KW-1185">Reference proteome</keyword>
<proteinExistence type="predicted"/>
<dbReference type="InterPro" id="IPR012340">
    <property type="entry name" value="NA-bd_OB-fold"/>
</dbReference>
<dbReference type="Proteomes" id="UP000324143">
    <property type="component" value="Unassembled WGS sequence"/>
</dbReference>
<evidence type="ECO:0000256" key="1">
    <source>
        <dbReference type="ARBA" id="ARBA00023125"/>
    </source>
</evidence>
<dbReference type="Gene3D" id="2.40.50.140">
    <property type="entry name" value="Nucleic acid-binding proteins"/>
    <property type="match status" value="1"/>
</dbReference>
<dbReference type="PANTHER" id="PTHR10302">
    <property type="entry name" value="SINGLE-STRANDED DNA-BINDING PROTEIN"/>
    <property type="match status" value="1"/>
</dbReference>
<gene>
    <name evidence="4" type="primary">ssb</name>
    <name evidence="4" type="ORF">FXF47_04115</name>
</gene>
<evidence type="ECO:0000256" key="2">
    <source>
        <dbReference type="PROSITE-ProRule" id="PRU00252"/>
    </source>
</evidence>
<dbReference type="InterPro" id="IPR011344">
    <property type="entry name" value="ssDNA-bd"/>
</dbReference>
<organism evidence="4 5">
    <name type="scientific">Candidatus Mcinerneyibacterium aminivorans</name>
    <dbReference type="NCBI Taxonomy" id="2703815"/>
    <lineage>
        <taxon>Bacteria</taxon>
        <taxon>Candidatus Macinerneyibacteriota</taxon>
        <taxon>Candidatus Mcinerneyibacteria</taxon>
        <taxon>Candidatus Mcinerneyibacteriales</taxon>
        <taxon>Candidatus Mcinerneyibacteriaceae</taxon>
        <taxon>Candidatus Mcinerneyibacterium</taxon>
    </lineage>
</organism>
<dbReference type="PROSITE" id="PS50935">
    <property type="entry name" value="SSB"/>
    <property type="match status" value="1"/>
</dbReference>
<dbReference type="GO" id="GO:0009295">
    <property type="term" value="C:nucleoid"/>
    <property type="evidence" value="ECO:0007669"/>
    <property type="project" value="TreeGrafter"/>
</dbReference>
<dbReference type="SUPFAM" id="SSF50249">
    <property type="entry name" value="Nucleic acid-binding proteins"/>
    <property type="match status" value="1"/>
</dbReference>
<sequence>MRSFFNKVIIMGNISQKPELKYTKSKSAVCKIYVAVEDYFSRDVSFFPVVIWGEKAKKYNKKFHKGDSVLIEGKLKRRRYEYNNEKRYITEIIASKIQLVSE</sequence>
<dbReference type="AlphaFoldDB" id="A0A5D0MJ14"/>
<protein>
    <recommendedName>
        <fullName evidence="3">Single-stranded DNA-binding protein</fullName>
    </recommendedName>
</protein>
<dbReference type="Pfam" id="PF00436">
    <property type="entry name" value="SSB"/>
    <property type="match status" value="1"/>
</dbReference>
<dbReference type="InterPro" id="IPR000424">
    <property type="entry name" value="Primosome_PriB/ssb"/>
</dbReference>
<dbReference type="NCBIfam" id="TIGR00621">
    <property type="entry name" value="ssb"/>
    <property type="match status" value="1"/>
</dbReference>
<evidence type="ECO:0000313" key="5">
    <source>
        <dbReference type="Proteomes" id="UP000324143"/>
    </source>
</evidence>
<accession>A0A5D0MJ14</accession>
<name>A0A5D0MJ14_9BACT</name>